<dbReference type="CDD" id="cd00077">
    <property type="entry name" value="HDc"/>
    <property type="match status" value="1"/>
</dbReference>
<feature type="compositionally biased region" description="Basic and acidic residues" evidence="7">
    <location>
        <begin position="2018"/>
        <end position="2034"/>
    </location>
</feature>
<gene>
    <name evidence="10" type="ORF">BESB_077360</name>
</gene>
<keyword evidence="8" id="KW-1133">Transmembrane helix</keyword>
<evidence type="ECO:0000256" key="2">
    <source>
        <dbReference type="ARBA" id="ARBA00022801"/>
    </source>
</evidence>
<protein>
    <recommendedName>
        <fullName evidence="6">Phosphodiesterase</fullName>
        <ecNumber evidence="6">3.1.4.-</ecNumber>
    </recommendedName>
</protein>
<dbReference type="GO" id="GO:0004114">
    <property type="term" value="F:3',5'-cyclic-nucleotide phosphodiesterase activity"/>
    <property type="evidence" value="ECO:0007669"/>
    <property type="project" value="InterPro"/>
</dbReference>
<feature type="transmembrane region" description="Helical" evidence="8">
    <location>
        <begin position="1345"/>
        <end position="1367"/>
    </location>
</feature>
<keyword evidence="8" id="KW-0472">Membrane</keyword>
<feature type="binding site" evidence="4">
    <location>
        <position position="1916"/>
    </location>
    <ligand>
        <name>AMP</name>
        <dbReference type="ChEBI" id="CHEBI:456215"/>
    </ligand>
</feature>
<comment type="caution">
    <text evidence="10">The sequence shown here is derived from an EMBL/GenBank/DDBJ whole genome shotgun (WGS) entry which is preliminary data.</text>
</comment>
<evidence type="ECO:0000256" key="6">
    <source>
        <dbReference type="RuleBase" id="RU363067"/>
    </source>
</evidence>
<feature type="transmembrane region" description="Helical" evidence="8">
    <location>
        <begin position="1161"/>
        <end position="1180"/>
    </location>
</feature>
<feature type="active site" description="Proton donor" evidence="3">
    <location>
        <position position="1710"/>
    </location>
</feature>
<dbReference type="InterPro" id="IPR023174">
    <property type="entry name" value="PDEase_CS"/>
</dbReference>
<feature type="region of interest" description="Disordered" evidence="7">
    <location>
        <begin position="733"/>
        <end position="767"/>
    </location>
</feature>
<feature type="compositionally biased region" description="Basic and acidic residues" evidence="7">
    <location>
        <begin position="1609"/>
        <end position="1620"/>
    </location>
</feature>
<feature type="compositionally biased region" description="Polar residues" evidence="7">
    <location>
        <begin position="711"/>
        <end position="720"/>
    </location>
</feature>
<dbReference type="Gene3D" id="1.10.1300.10">
    <property type="entry name" value="3'5'-cyclic nucleotide phosphodiesterase, catalytic domain"/>
    <property type="match status" value="1"/>
</dbReference>
<dbReference type="Proteomes" id="UP000224006">
    <property type="component" value="Chromosome VII"/>
</dbReference>
<dbReference type="EC" id="3.1.4.-" evidence="6"/>
<dbReference type="InterPro" id="IPR023088">
    <property type="entry name" value="PDEase"/>
</dbReference>
<evidence type="ECO:0000256" key="4">
    <source>
        <dbReference type="PIRSR" id="PIRSR623088-2"/>
    </source>
</evidence>
<dbReference type="InterPro" id="IPR003607">
    <property type="entry name" value="HD/PDEase_dom"/>
</dbReference>
<organism evidence="10 11">
    <name type="scientific">Besnoitia besnoiti</name>
    <name type="common">Apicomplexan protozoan</name>
    <dbReference type="NCBI Taxonomy" id="94643"/>
    <lineage>
        <taxon>Eukaryota</taxon>
        <taxon>Sar</taxon>
        <taxon>Alveolata</taxon>
        <taxon>Apicomplexa</taxon>
        <taxon>Conoidasida</taxon>
        <taxon>Coccidia</taxon>
        <taxon>Eucoccidiorida</taxon>
        <taxon>Eimeriorina</taxon>
        <taxon>Sarcocystidae</taxon>
        <taxon>Besnoitia</taxon>
    </lineage>
</organism>
<dbReference type="GO" id="GO:0046872">
    <property type="term" value="F:metal ion binding"/>
    <property type="evidence" value="ECO:0007669"/>
    <property type="project" value="UniProtKB-KW"/>
</dbReference>
<keyword evidence="1 5" id="KW-0479">Metal-binding</keyword>
<dbReference type="EMBL" id="NWUJ01000008">
    <property type="protein sequence ID" value="PFH33519.1"/>
    <property type="molecule type" value="Genomic_DNA"/>
</dbReference>
<feature type="region of interest" description="Disordered" evidence="7">
    <location>
        <begin position="678"/>
        <end position="721"/>
    </location>
</feature>
<feature type="binding site" evidence="5">
    <location>
        <position position="1751"/>
    </location>
    <ligand>
        <name>Zn(2+)</name>
        <dbReference type="ChEBI" id="CHEBI:29105"/>
        <label>1</label>
    </ligand>
</feature>
<dbReference type="RefSeq" id="XP_029217528.1">
    <property type="nucleotide sequence ID" value="XM_029366097.1"/>
</dbReference>
<feature type="binding site" evidence="4">
    <location>
        <begin position="1710"/>
        <end position="1714"/>
    </location>
    <ligand>
        <name>AMP</name>
        <dbReference type="ChEBI" id="CHEBI:456215"/>
    </ligand>
</feature>
<dbReference type="STRING" id="94643.A0A2A9M6E4"/>
<dbReference type="PANTHER" id="PTHR11347">
    <property type="entry name" value="CYCLIC NUCLEOTIDE PHOSPHODIESTERASE"/>
    <property type="match status" value="1"/>
</dbReference>
<feature type="binding site" evidence="5">
    <location>
        <position position="1864"/>
    </location>
    <ligand>
        <name>Zn(2+)</name>
        <dbReference type="ChEBI" id="CHEBI:29105"/>
        <label>1</label>
    </ligand>
</feature>
<feature type="binding site" evidence="4">
    <location>
        <position position="1752"/>
    </location>
    <ligand>
        <name>AMP</name>
        <dbReference type="ChEBI" id="CHEBI:456215"/>
    </ligand>
</feature>
<comment type="similarity">
    <text evidence="6">Belongs to the cyclic nucleotide phosphodiesterase family.</text>
</comment>
<feature type="compositionally biased region" description="Basic and acidic residues" evidence="7">
    <location>
        <begin position="733"/>
        <end position="745"/>
    </location>
</feature>
<evidence type="ECO:0000256" key="1">
    <source>
        <dbReference type="ARBA" id="ARBA00022723"/>
    </source>
</evidence>
<sequence length="2052" mass="221815">MQPALHVRRSWDDVSGFACDDSSPTSDQRDEAAAEGATGDSFACGTRLPHHSGYRTFSEVFSQAPWLQDPHYTDHVEALGSVQQRARSYPLLDESVRPTDALPAFVLGSTPRALYHGASGKQLETVGTATSFSAAEYSGRFRAGRGGSEDLEAVVAPDAAGGCGGDPLLRAESGRCRAEKKQGASGFAFLPSSLPSRQLVRLGTNASVTPAVEFRSAGARPDAPFGSCVFTEKNDLLSMFELGQGVCHISSCSREHSQSPSFVYDFENASTPFLTVPGKSGLEWSEKVEGHQAPREGKAVDFSDGDLHEEPAAGQRGGQEPAREFPELCLCAKAALPPTCPRPSPCDAIAAASHSALDKNPPFHPPNAVSRQALGHTGFDLTAGNTLVSLPRASASIPSIDNTTCCTELYASSRSSPASSKRTVKPLGLPGEPVVLEIRAKTYNDVPGISASAALQHDQSPYSAPSGVHDTASEAIEEGAPGTPSGLSCGASYRRAGSEGCCRPWLSSAKWLRGRFPRDCHWARCSLPFLIHPWRQVSREGRLGVCGKLESLPPLSAVDTQELDDGVTLFPSVPTIASCSTRTLGSGEADGASADYDSIEAELGRDVPNRSASGSFVFPAAAAAEDCCQPCADSAGRLGTFSTPTFLPLAAVHGNAEPGVSFSEGRSALAVRIGGAGPDSGGPVASNTGGAFAPARGKGSRSPLTAAASPGLQTHESTSRLPRFAEAAEEHSFPYRAPDSPEHRIAGPRALPASSAGEEAASARRDSADVVTGRVVKRDVGREERRSNFLVKRNAGSPHRLARDVKVNRLPLSDHTESVPERTSSTCLFTCPATSAASTPRSLSRMPGKEGQRAVPKLALPTARPATRREREARKLPPSQPERDASAKRFPGGPIRRYISHFLEMWGGDDWGSSYSDTQLEELGHQRDAARSNFDAVSQAHSRGQWEDTGSGKTDSAQGGDSGFPGRRVRASSVDDYFLQRKLASREAKIGEIELEAPHPSLEHSRGSVAALHHLGQEGEVDELDEEGELEEAKRDREDQHRTALLREQGGARRRITLVTERHRLASGSEMLGGDNASGGGDALPAAGHAHSRTRKGISRRERAHGRDIKTKAPPPRSQKWRVYDEDSRAAWRKGVTSPLLFEDKAEEEAYRLYLNRLFPFRLIVVGLVLILVEILQVSWRVVERSFVVDHHGQYDFYGLVKFDSLFTITSISLGVHVVVYGLLAAGGRIPGVKNRLESWSFAMIVLALSVRVCGMICVAFIGLGPVYAIGYSSPDSSNRGVPLVSEAQALSAELVLVSLCCLFHIIVVDMMLPVRTLLALPMHTIHIIGSIGCCILAICLHPRVITYNGPICAVSTCVFIVCGYLGRAQMEVAHRQLYARWKRSVERLRAAEEKLYSHDTSKTGIEQLAMLVRHSQVLLRHACFSGTSRLQKQVALEQVADIQAQVLDIVTNVNNVYHAQMNNEEMSELLRFVPEGQEETQRPVLGDWQGRSASFGGCGRLAPDPGAPAAGAGPLTAPPPKQKATAFAERQCPGAGGCAPWAALPEALSAFAAAAGNARLPPRLLDSSCGVKAEGGARMGKAFDRITRRPPELQAAHDGEVTSSTESAQEKLRHSRSEEDCTTESDASVAPLQEFVPDLPAHMRAAVGTDWQLDFFELNELVNNNALVVTGQVQLLPLLRSEGLRCSPHVLRCYLRCLQQQYHPNNPYHNQLHAAMVSHFCLLIVNEVLPSKQALNYADEVCLVLAAVAHDVGHPGLNNQYLISSQSLLATTYNDIAVLENYHAACCFRTAGIDEQHNIFRGLAKDVYRYMRQNIIALILSTDMSKHISYVSRLKVRSESGNFDLNTGGDRWLLFQTCLKAADLSHSATGWKQHKQWSEGLREEFFMQGDEERRQGMSVMEIFDRRQQGRFPQSQYRFIELVVEPLFHGIRSVEDLLKGRGGMRNTICKALEDNKRRWKEASEAAERAAGAGASKCHTPRKEDAVAELGRCAEARNAVGWGVGAVGVAIRAIADRGRDSVPCKHDNDQDRRAGADAAAGEEPEPRGSRREV</sequence>
<keyword evidence="2 6" id="KW-0378">Hydrolase</keyword>
<feature type="region of interest" description="Disordered" evidence="7">
    <location>
        <begin position="923"/>
        <end position="969"/>
    </location>
</feature>
<feature type="transmembrane region" description="Helical" evidence="8">
    <location>
        <begin position="1206"/>
        <end position="1228"/>
    </location>
</feature>
<dbReference type="InterPro" id="IPR002073">
    <property type="entry name" value="PDEase_catalytic_dom"/>
</dbReference>
<feature type="compositionally biased region" description="Basic and acidic residues" evidence="7">
    <location>
        <begin position="1592"/>
        <end position="1601"/>
    </location>
</feature>
<feature type="domain" description="PDEase" evidence="9">
    <location>
        <begin position="1633"/>
        <end position="1966"/>
    </location>
</feature>
<feature type="region of interest" description="Disordered" evidence="7">
    <location>
        <begin position="1497"/>
        <end position="1522"/>
    </location>
</feature>
<dbReference type="InterPro" id="IPR036971">
    <property type="entry name" value="PDEase_catalytic_dom_sf"/>
</dbReference>
<dbReference type="Pfam" id="PF00233">
    <property type="entry name" value="PDEase_I"/>
    <property type="match status" value="1"/>
</dbReference>
<feature type="binding site" evidence="5">
    <location>
        <position position="1752"/>
    </location>
    <ligand>
        <name>Zn(2+)</name>
        <dbReference type="ChEBI" id="CHEBI:29105"/>
        <label>1</label>
    </ligand>
</feature>
<evidence type="ECO:0000256" key="8">
    <source>
        <dbReference type="SAM" id="Phobius"/>
    </source>
</evidence>
<feature type="region of interest" description="Disordered" evidence="7">
    <location>
        <begin position="2018"/>
        <end position="2052"/>
    </location>
</feature>
<feature type="region of interest" description="Disordered" evidence="7">
    <location>
        <begin position="1592"/>
        <end position="1627"/>
    </location>
</feature>
<dbReference type="PRINTS" id="PR00387">
    <property type="entry name" value="PDIESTERASE1"/>
</dbReference>
<dbReference type="VEuPathDB" id="ToxoDB:BESB_077360"/>
<comment type="cofactor">
    <cofactor evidence="6">
        <name>a divalent metal cation</name>
        <dbReference type="ChEBI" id="CHEBI:60240"/>
    </cofactor>
    <text evidence="6">Binds 2 divalent metal cations per subunit. Site 1 may preferentially bind zinc ions, while site 2 has a preference for magnesium and/or manganese ions.</text>
</comment>
<keyword evidence="8" id="KW-0812">Transmembrane</keyword>
<dbReference type="PROSITE" id="PS00126">
    <property type="entry name" value="PDEASE_I_1"/>
    <property type="match status" value="1"/>
</dbReference>
<evidence type="ECO:0000313" key="11">
    <source>
        <dbReference type="Proteomes" id="UP000224006"/>
    </source>
</evidence>
<feature type="binding site" evidence="5">
    <location>
        <position position="1752"/>
    </location>
    <ligand>
        <name>Zn(2+)</name>
        <dbReference type="ChEBI" id="CHEBI:29105"/>
        <label>2</label>
    </ligand>
</feature>
<feature type="transmembrane region" description="Helical" evidence="8">
    <location>
        <begin position="1240"/>
        <end position="1270"/>
    </location>
</feature>
<dbReference type="GO" id="GO:0007165">
    <property type="term" value="P:signal transduction"/>
    <property type="evidence" value="ECO:0007669"/>
    <property type="project" value="InterPro"/>
</dbReference>
<feature type="region of interest" description="Disordered" evidence="7">
    <location>
        <begin position="1069"/>
        <end position="1120"/>
    </location>
</feature>
<evidence type="ECO:0000256" key="7">
    <source>
        <dbReference type="SAM" id="MobiDB-lite"/>
    </source>
</evidence>
<evidence type="ECO:0000313" key="10">
    <source>
        <dbReference type="EMBL" id="PFH33519.1"/>
    </source>
</evidence>
<accession>A0A2A9M6E4</accession>
<dbReference type="KEGG" id="bbes:BESB_077360"/>
<feature type="compositionally biased region" description="Basic and acidic residues" evidence="7">
    <location>
        <begin position="285"/>
        <end position="311"/>
    </location>
</feature>
<evidence type="ECO:0000256" key="5">
    <source>
        <dbReference type="PIRSR" id="PIRSR623088-3"/>
    </source>
</evidence>
<dbReference type="OrthoDB" id="330125at2759"/>
<dbReference type="PROSITE" id="PS51845">
    <property type="entry name" value="PDEASE_I_2"/>
    <property type="match status" value="1"/>
</dbReference>
<feature type="region of interest" description="Disordered" evidence="7">
    <location>
        <begin position="835"/>
        <end position="892"/>
    </location>
</feature>
<keyword evidence="11" id="KW-1185">Reference proteome</keyword>
<dbReference type="GeneID" id="40312662"/>
<feature type="binding site" evidence="4">
    <location>
        <position position="1864"/>
    </location>
    <ligand>
        <name>AMP</name>
        <dbReference type="ChEBI" id="CHEBI:456215"/>
    </ligand>
</feature>
<name>A0A2A9M6E4_BESBE</name>
<feature type="compositionally biased region" description="Basic and acidic residues" evidence="7">
    <location>
        <begin position="1099"/>
        <end position="1111"/>
    </location>
</feature>
<feature type="compositionally biased region" description="Basic and acidic residues" evidence="7">
    <location>
        <begin position="867"/>
        <end position="887"/>
    </location>
</feature>
<feature type="transmembrane region" description="Helical" evidence="8">
    <location>
        <begin position="1318"/>
        <end position="1339"/>
    </location>
</feature>
<evidence type="ECO:0000256" key="3">
    <source>
        <dbReference type="PIRSR" id="PIRSR623088-1"/>
    </source>
</evidence>
<evidence type="ECO:0000259" key="9">
    <source>
        <dbReference type="PROSITE" id="PS51845"/>
    </source>
</evidence>
<feature type="transmembrane region" description="Helical" evidence="8">
    <location>
        <begin position="1290"/>
        <end position="1309"/>
    </location>
</feature>
<dbReference type="SMART" id="SM00471">
    <property type="entry name" value="HDc"/>
    <property type="match status" value="1"/>
</dbReference>
<feature type="binding site" evidence="5">
    <location>
        <position position="1714"/>
    </location>
    <ligand>
        <name>Zn(2+)</name>
        <dbReference type="ChEBI" id="CHEBI:29105"/>
        <label>1</label>
    </ligand>
</feature>
<reference evidence="10 11" key="1">
    <citation type="submission" date="2017-09" db="EMBL/GenBank/DDBJ databases">
        <title>Genome sequencing of Besnoitia besnoiti strain Bb-Ger1.</title>
        <authorList>
            <person name="Schares G."/>
            <person name="Venepally P."/>
            <person name="Lorenzi H.A."/>
        </authorList>
    </citation>
    <scope>NUCLEOTIDE SEQUENCE [LARGE SCALE GENOMIC DNA]</scope>
    <source>
        <strain evidence="10 11">Bb-Ger1</strain>
    </source>
</reference>
<dbReference type="SUPFAM" id="SSF109604">
    <property type="entry name" value="HD-domain/PDEase-like"/>
    <property type="match status" value="1"/>
</dbReference>
<proteinExistence type="inferred from homology"/>
<feature type="region of interest" description="Disordered" evidence="7">
    <location>
        <begin position="17"/>
        <end position="42"/>
    </location>
</feature>
<feature type="compositionally biased region" description="Low complexity" evidence="7">
    <location>
        <begin position="1503"/>
        <end position="1516"/>
    </location>
</feature>
<feature type="compositionally biased region" description="Basic and acidic residues" evidence="7">
    <location>
        <begin position="2043"/>
        <end position="2052"/>
    </location>
</feature>
<feature type="region of interest" description="Disordered" evidence="7">
    <location>
        <begin position="285"/>
        <end position="320"/>
    </location>
</feature>